<protein>
    <recommendedName>
        <fullName evidence="3">DUF4412 domain-containing protein</fullName>
    </recommendedName>
</protein>
<dbReference type="AlphaFoldDB" id="A0A7K3WQL2"/>
<proteinExistence type="predicted"/>
<comment type="caution">
    <text evidence="1">The sequence shown here is derived from an EMBL/GenBank/DDBJ whole genome shotgun (WGS) entry which is preliminary data.</text>
</comment>
<dbReference type="EMBL" id="JAAGVY010000008">
    <property type="protein sequence ID" value="NEN23172.1"/>
    <property type="molecule type" value="Genomic_DNA"/>
</dbReference>
<reference evidence="1 2" key="1">
    <citation type="submission" date="2020-02" db="EMBL/GenBank/DDBJ databases">
        <title>Out from the shadows clarifying the taxonomy of the family Cryomorphaceae and related taxa by utilizing the GTDB taxonomic framework.</title>
        <authorList>
            <person name="Bowman J.P."/>
        </authorList>
    </citation>
    <scope>NUCLEOTIDE SEQUENCE [LARGE SCALE GENOMIC DNA]</scope>
    <source>
        <strain evidence="1 2">QSSC 1-22</strain>
    </source>
</reference>
<organism evidence="1 2">
    <name type="scientific">Cryomorpha ignava</name>
    <dbReference type="NCBI Taxonomy" id="101383"/>
    <lineage>
        <taxon>Bacteria</taxon>
        <taxon>Pseudomonadati</taxon>
        <taxon>Bacteroidota</taxon>
        <taxon>Flavobacteriia</taxon>
        <taxon>Flavobacteriales</taxon>
        <taxon>Cryomorphaceae</taxon>
        <taxon>Cryomorpha</taxon>
    </lineage>
</organism>
<name>A0A7K3WQL2_9FLAO</name>
<keyword evidence="2" id="KW-1185">Reference proteome</keyword>
<gene>
    <name evidence="1" type="ORF">G3O08_06625</name>
</gene>
<dbReference type="Proteomes" id="UP000486602">
    <property type="component" value="Unassembled WGS sequence"/>
</dbReference>
<sequence>MINQKAPYLVFLFVFGFSNFCFSQFEGKVYYEMTYESNDPETLTFIDMLPKQSTMSIKGTQMRLNQSLAGGGSQAFITNSDLKTSILLMKFMGQEFQVKMNEMEMLKLEKAESFKIVDGTKTKVIAGYTCNQAFALSGKDSLEIYYAPELRTLCVLPQFADLKGIPLQYEIAKGKMRISFQCSSVSVEKIDQAVFTVDESIKQIPFEQFAQSFAVSK</sequence>
<evidence type="ECO:0008006" key="3">
    <source>
        <dbReference type="Google" id="ProtNLM"/>
    </source>
</evidence>
<evidence type="ECO:0000313" key="2">
    <source>
        <dbReference type="Proteomes" id="UP000486602"/>
    </source>
</evidence>
<accession>A0A7K3WQL2</accession>
<dbReference type="RefSeq" id="WP_163284115.1">
    <property type="nucleotide sequence ID" value="NZ_JAAGVY010000008.1"/>
</dbReference>
<evidence type="ECO:0000313" key="1">
    <source>
        <dbReference type="EMBL" id="NEN23172.1"/>
    </source>
</evidence>